<dbReference type="AlphaFoldDB" id="A0AAE1G2W4"/>
<reference evidence="2" key="1">
    <citation type="submission" date="2023-10" db="EMBL/GenBank/DDBJ databases">
        <title>Genome assemblies of two species of porcelain crab, Petrolisthes cinctipes and Petrolisthes manimaculis (Anomura: Porcellanidae).</title>
        <authorList>
            <person name="Angst P."/>
        </authorList>
    </citation>
    <scope>NUCLEOTIDE SEQUENCE</scope>
    <source>
        <strain evidence="2">PB745_01</strain>
        <tissue evidence="2">Gill</tissue>
    </source>
</reference>
<dbReference type="EMBL" id="JAWQEG010000803">
    <property type="protein sequence ID" value="KAK3885388.1"/>
    <property type="molecule type" value="Genomic_DNA"/>
</dbReference>
<accession>A0AAE1G2W4</accession>
<evidence type="ECO:0000313" key="2">
    <source>
        <dbReference type="EMBL" id="KAK3885388.1"/>
    </source>
</evidence>
<feature type="signal peptide" evidence="1">
    <location>
        <begin position="1"/>
        <end position="17"/>
    </location>
</feature>
<comment type="caution">
    <text evidence="2">The sequence shown here is derived from an EMBL/GenBank/DDBJ whole genome shotgun (WGS) entry which is preliminary data.</text>
</comment>
<organism evidence="2 3">
    <name type="scientific">Petrolisthes cinctipes</name>
    <name type="common">Flat porcelain crab</name>
    <dbReference type="NCBI Taxonomy" id="88211"/>
    <lineage>
        <taxon>Eukaryota</taxon>
        <taxon>Metazoa</taxon>
        <taxon>Ecdysozoa</taxon>
        <taxon>Arthropoda</taxon>
        <taxon>Crustacea</taxon>
        <taxon>Multicrustacea</taxon>
        <taxon>Malacostraca</taxon>
        <taxon>Eumalacostraca</taxon>
        <taxon>Eucarida</taxon>
        <taxon>Decapoda</taxon>
        <taxon>Pleocyemata</taxon>
        <taxon>Anomura</taxon>
        <taxon>Galatheoidea</taxon>
        <taxon>Porcellanidae</taxon>
        <taxon>Petrolisthes</taxon>
    </lineage>
</organism>
<gene>
    <name evidence="2" type="ORF">Pcinc_010386</name>
</gene>
<keyword evidence="3" id="KW-1185">Reference proteome</keyword>
<proteinExistence type="predicted"/>
<keyword evidence="1" id="KW-0732">Signal</keyword>
<dbReference type="Proteomes" id="UP001286313">
    <property type="component" value="Unassembled WGS sequence"/>
</dbReference>
<evidence type="ECO:0000256" key="1">
    <source>
        <dbReference type="SAM" id="SignalP"/>
    </source>
</evidence>
<name>A0AAE1G2W4_PETCI</name>
<evidence type="ECO:0000313" key="3">
    <source>
        <dbReference type="Proteomes" id="UP001286313"/>
    </source>
</evidence>
<protein>
    <submittedName>
        <fullName evidence="2">Uncharacterized protein</fullName>
    </submittedName>
</protein>
<sequence>MKIIVLLSCVGVLAVMASPLGSAIHLEQRQDGENEEIPTSDPQDLSDFLQDAIAHNETVVVEPIGADGRFILRQHTRENCCQVKVCAWGSCHTFRRLMQMANDQHHLDYCSLISGVGLTESVTIAAVNHRGQKMKLVKEMVAYFLSVNATRLTSIIYHNHPLSPK</sequence>
<feature type="chain" id="PRO_5041998586" evidence="1">
    <location>
        <begin position="18"/>
        <end position="165"/>
    </location>
</feature>